<feature type="domain" description="DUF7347" evidence="2">
    <location>
        <begin position="31"/>
        <end position="111"/>
    </location>
</feature>
<proteinExistence type="predicted"/>
<dbReference type="InterPro" id="IPR036388">
    <property type="entry name" value="WH-like_DNA-bd_sf"/>
</dbReference>
<organism evidence="4 5">
    <name type="scientific">Halosimplex carlsbadense 2-9-1</name>
    <dbReference type="NCBI Taxonomy" id="797114"/>
    <lineage>
        <taxon>Archaea</taxon>
        <taxon>Methanobacteriati</taxon>
        <taxon>Methanobacteriota</taxon>
        <taxon>Stenosarchaea group</taxon>
        <taxon>Halobacteria</taxon>
        <taxon>Halobacteriales</taxon>
        <taxon>Haloarculaceae</taxon>
        <taxon>Halosimplex</taxon>
    </lineage>
</organism>
<dbReference type="Proteomes" id="UP000011626">
    <property type="component" value="Unassembled WGS sequence"/>
</dbReference>
<dbReference type="CDD" id="cd00090">
    <property type="entry name" value="HTH_ARSR"/>
    <property type="match status" value="1"/>
</dbReference>
<gene>
    <name evidence="4" type="ORF">C475_02979</name>
</gene>
<reference evidence="4 5" key="1">
    <citation type="journal article" date="2014" name="PLoS Genet.">
        <title>Phylogenetically driven sequencing of extremely halophilic archaea reveals strategies for static and dynamic osmo-response.</title>
        <authorList>
            <person name="Becker E.A."/>
            <person name="Seitzer P.M."/>
            <person name="Tritt A."/>
            <person name="Larsen D."/>
            <person name="Krusor M."/>
            <person name="Yao A.I."/>
            <person name="Wu D."/>
            <person name="Madern D."/>
            <person name="Eisen J.A."/>
            <person name="Darling A.E."/>
            <person name="Facciotti M.T."/>
        </authorList>
    </citation>
    <scope>NUCLEOTIDE SEQUENCE [LARGE SCALE GENOMIC DNA]</scope>
    <source>
        <strain evidence="4 5">2-9-1</strain>
    </source>
</reference>
<sequence length="310" mass="33005">MTPPDGDAERDDEEGDAEAASGTAAEQRVDPSEAFAALSDPLRVDILRELASAHRERAVEPMGFADLRKRVGVRDSGRFRYHLNELRDNFVRKDDGGYRLTVTGIETVAAILAGTYTHGGTLGPEPIDSECSACTSAAVAVYRDGRCAVTCESDHVLFAWSLPPAAAADATLPEVVSLAELYARQAIERALAGVCPKCSAPVEPRVVTERDDPEPADPVPGLRVACDTCGGRLVGPVGFCLLVDPAVAAFYRRHDRPLDACHVWEPAFVADDAVEVVERDPLRVAVDVTLDGETLAVSVDGAGQVSVREG</sequence>
<comment type="caution">
    <text evidence="4">The sequence shown here is derived from an EMBL/GenBank/DDBJ whole genome shotgun (WGS) entry which is preliminary data.</text>
</comment>
<dbReference type="eggNOG" id="arCOG03860">
    <property type="taxonomic scope" value="Archaea"/>
</dbReference>
<dbReference type="Gene3D" id="1.10.10.10">
    <property type="entry name" value="Winged helix-like DNA-binding domain superfamily/Winged helix DNA-binding domain"/>
    <property type="match status" value="1"/>
</dbReference>
<feature type="domain" description="DUF7351" evidence="3">
    <location>
        <begin position="128"/>
        <end position="305"/>
    </location>
</feature>
<feature type="region of interest" description="Disordered" evidence="1">
    <location>
        <begin position="1"/>
        <end position="33"/>
    </location>
</feature>
<dbReference type="SUPFAM" id="SSF46785">
    <property type="entry name" value="Winged helix' DNA-binding domain"/>
    <property type="match status" value="1"/>
</dbReference>
<evidence type="ECO:0000259" key="2">
    <source>
        <dbReference type="Pfam" id="PF24038"/>
    </source>
</evidence>
<accession>M0D0W2</accession>
<evidence type="ECO:0008006" key="6">
    <source>
        <dbReference type="Google" id="ProtNLM"/>
    </source>
</evidence>
<dbReference type="RefSeq" id="WP_006882268.1">
    <property type="nucleotide sequence ID" value="NZ_AOIU01000008.1"/>
</dbReference>
<keyword evidence="5" id="KW-1185">Reference proteome</keyword>
<feature type="compositionally biased region" description="Acidic residues" evidence="1">
    <location>
        <begin position="1"/>
        <end position="17"/>
    </location>
</feature>
<dbReference type="InterPro" id="IPR055775">
    <property type="entry name" value="DUF7351"/>
</dbReference>
<dbReference type="InterPro" id="IPR011991">
    <property type="entry name" value="ArsR-like_HTH"/>
</dbReference>
<name>M0D0W2_9EURY</name>
<evidence type="ECO:0000256" key="1">
    <source>
        <dbReference type="SAM" id="MobiDB-lite"/>
    </source>
</evidence>
<protein>
    <recommendedName>
        <fullName evidence="6">ArsR family transcriptional regulator</fullName>
    </recommendedName>
</protein>
<dbReference type="Pfam" id="PF24038">
    <property type="entry name" value="DUF7347"/>
    <property type="match status" value="1"/>
</dbReference>
<dbReference type="EMBL" id="AOIU01000008">
    <property type="protein sequence ID" value="ELZ29146.1"/>
    <property type="molecule type" value="Genomic_DNA"/>
</dbReference>
<evidence type="ECO:0000313" key="5">
    <source>
        <dbReference type="Proteomes" id="UP000011626"/>
    </source>
</evidence>
<dbReference type="OrthoDB" id="8482at2157"/>
<evidence type="ECO:0000313" key="4">
    <source>
        <dbReference type="EMBL" id="ELZ29146.1"/>
    </source>
</evidence>
<dbReference type="Pfam" id="PF24042">
    <property type="entry name" value="DUF7351"/>
    <property type="match status" value="1"/>
</dbReference>
<evidence type="ECO:0000259" key="3">
    <source>
        <dbReference type="Pfam" id="PF24042"/>
    </source>
</evidence>
<dbReference type="STRING" id="797114.C475_02979"/>
<dbReference type="AlphaFoldDB" id="M0D0W2"/>
<dbReference type="InterPro" id="IPR036390">
    <property type="entry name" value="WH_DNA-bd_sf"/>
</dbReference>
<dbReference type="InterPro" id="IPR055771">
    <property type="entry name" value="DUF7347"/>
</dbReference>